<comment type="caution">
    <text evidence="3">The sequence shown here is derived from an EMBL/GenBank/DDBJ whole genome shotgun (WGS) entry which is preliminary data.</text>
</comment>
<evidence type="ECO:0000256" key="1">
    <source>
        <dbReference type="ARBA" id="ARBA00006271"/>
    </source>
</evidence>
<dbReference type="InterPro" id="IPR036678">
    <property type="entry name" value="MutS_con_dom_sf"/>
</dbReference>
<dbReference type="InterPro" id="IPR007860">
    <property type="entry name" value="DNA_mmatch_repair_MutS_con_dom"/>
</dbReference>
<dbReference type="Gene3D" id="3.30.420.110">
    <property type="entry name" value="MutS, connector domain"/>
    <property type="match status" value="1"/>
</dbReference>
<dbReference type="GO" id="GO:0005634">
    <property type="term" value="C:nucleus"/>
    <property type="evidence" value="ECO:0007669"/>
    <property type="project" value="TreeGrafter"/>
</dbReference>
<protein>
    <submittedName>
        <fullName evidence="3">MutS-like protein</fullName>
    </submittedName>
</protein>
<sequence length="410" mass="47170">MIFYDSEVIMSIVEGRGKAKGEVGLAYLDLKSPILQLSQFVDNYSFDSIKTKCNVCMPVEIIFPNSLSENSVMMSNLIEKFPDIDFRPFERKFFNEQKGLEFIKFLSYDDYQLIDLQLENKYYCLAACSALFNYISNYKQIRYAQKSIKIIYQSSLRTLIIDPTSAKILELIINLSDPKSSDTLFGTINRTKTKSGYMLLRTSILQVGLSIFTMIKNKNFSNDCIQFHHFNFSKWQSEQPSTDLDLITKRFNMIDAILSSIENFNSFENLLMNYSSVDLDQLLVNLVQLPSYSGTRFLRLAEKKIDYIIQMKHAVSLVDQLRSTLENCEPNLFANYIEMLKDKDFDAIKDMIDEVINSNTKCIKGGGGANMKLEKCFAIKDRYNPLLDLARSIYSETIDDIIALVQTYGN</sequence>
<comment type="similarity">
    <text evidence="1">Belongs to the DNA mismatch repair MutS family.</text>
</comment>
<evidence type="ECO:0000313" key="3">
    <source>
        <dbReference type="EMBL" id="KPM02867.1"/>
    </source>
</evidence>
<dbReference type="GO" id="GO:0006298">
    <property type="term" value="P:mismatch repair"/>
    <property type="evidence" value="ECO:0007669"/>
    <property type="project" value="InterPro"/>
</dbReference>
<evidence type="ECO:0000259" key="2">
    <source>
        <dbReference type="Pfam" id="PF05188"/>
    </source>
</evidence>
<dbReference type="AlphaFoldDB" id="A0A131ZW43"/>
<dbReference type="EMBL" id="JXLN01003190">
    <property type="protein sequence ID" value="KPM02867.1"/>
    <property type="molecule type" value="Genomic_DNA"/>
</dbReference>
<evidence type="ECO:0000313" key="4">
    <source>
        <dbReference type="Proteomes" id="UP000616769"/>
    </source>
</evidence>
<dbReference type="InterPro" id="IPR045076">
    <property type="entry name" value="MutS"/>
</dbReference>
<dbReference type="InterPro" id="IPR036187">
    <property type="entry name" value="DNA_mismatch_repair_MutS_sf"/>
</dbReference>
<dbReference type="GO" id="GO:0140664">
    <property type="term" value="F:ATP-dependent DNA damage sensor activity"/>
    <property type="evidence" value="ECO:0007669"/>
    <property type="project" value="InterPro"/>
</dbReference>
<dbReference type="OrthoDB" id="10252754at2759"/>
<dbReference type="Pfam" id="PF05188">
    <property type="entry name" value="MutS_II"/>
    <property type="match status" value="1"/>
</dbReference>
<dbReference type="Proteomes" id="UP000616769">
    <property type="component" value="Unassembled WGS sequence"/>
</dbReference>
<accession>A0A131ZW43</accession>
<dbReference type="SUPFAM" id="SSF48334">
    <property type="entry name" value="DNA repair protein MutS, domain III"/>
    <property type="match status" value="2"/>
</dbReference>
<gene>
    <name evidence="3" type="ORF">QR98_0012910</name>
</gene>
<dbReference type="GO" id="GO:0005524">
    <property type="term" value="F:ATP binding"/>
    <property type="evidence" value="ECO:0007669"/>
    <property type="project" value="InterPro"/>
</dbReference>
<dbReference type="GO" id="GO:0030983">
    <property type="term" value="F:mismatched DNA binding"/>
    <property type="evidence" value="ECO:0007669"/>
    <property type="project" value="InterPro"/>
</dbReference>
<organism evidence="3 4">
    <name type="scientific">Sarcoptes scabiei</name>
    <name type="common">Itch mite</name>
    <name type="synonym">Acarus scabiei</name>
    <dbReference type="NCBI Taxonomy" id="52283"/>
    <lineage>
        <taxon>Eukaryota</taxon>
        <taxon>Metazoa</taxon>
        <taxon>Ecdysozoa</taxon>
        <taxon>Arthropoda</taxon>
        <taxon>Chelicerata</taxon>
        <taxon>Arachnida</taxon>
        <taxon>Acari</taxon>
        <taxon>Acariformes</taxon>
        <taxon>Sarcoptiformes</taxon>
        <taxon>Astigmata</taxon>
        <taxon>Psoroptidia</taxon>
        <taxon>Sarcoptoidea</taxon>
        <taxon>Sarcoptidae</taxon>
        <taxon>Sarcoptinae</taxon>
        <taxon>Sarcoptes</taxon>
    </lineage>
</organism>
<dbReference type="SUPFAM" id="SSF53150">
    <property type="entry name" value="DNA repair protein MutS, domain II"/>
    <property type="match status" value="1"/>
</dbReference>
<reference evidence="3 4" key="1">
    <citation type="journal article" date="2015" name="Parasit. Vectors">
        <title>Draft genome of the scabies mite.</title>
        <authorList>
            <person name="Rider S.D.Jr."/>
            <person name="Morgan M.S."/>
            <person name="Arlian L.G."/>
        </authorList>
    </citation>
    <scope>NUCLEOTIDE SEQUENCE [LARGE SCALE GENOMIC DNA]</scope>
    <source>
        <strain evidence="3">Arlian Lab</strain>
    </source>
</reference>
<dbReference type="PANTHER" id="PTHR11361">
    <property type="entry name" value="DNA MISMATCH REPAIR PROTEIN MUTS FAMILY MEMBER"/>
    <property type="match status" value="1"/>
</dbReference>
<dbReference type="FunFam" id="3.30.420.110:FF:000003">
    <property type="entry name" value="mutS protein homolog 4"/>
    <property type="match status" value="1"/>
</dbReference>
<name>A0A131ZW43_SARSC</name>
<dbReference type="Gene3D" id="1.10.1420.10">
    <property type="match status" value="2"/>
</dbReference>
<dbReference type="VEuPathDB" id="VectorBase:SSCA008661"/>
<proteinExistence type="inferred from homology"/>
<feature type="domain" description="DNA mismatch repair protein MutS connector" evidence="2">
    <location>
        <begin position="8"/>
        <end position="139"/>
    </location>
</feature>
<dbReference type="GO" id="GO:0007131">
    <property type="term" value="P:reciprocal meiotic recombination"/>
    <property type="evidence" value="ECO:0007669"/>
    <property type="project" value="TreeGrafter"/>
</dbReference>
<dbReference type="PANTHER" id="PTHR11361:SF21">
    <property type="entry name" value="MUTS PROTEIN HOMOLOG 4"/>
    <property type="match status" value="1"/>
</dbReference>